<dbReference type="PIRSF" id="PIRSF006621">
    <property type="entry name" value="Dus"/>
    <property type="match status" value="1"/>
</dbReference>
<dbReference type="OrthoDB" id="9764501at2"/>
<dbReference type="Gene3D" id="1.10.1200.80">
    <property type="entry name" value="Putative flavin oxidoreducatase, domain 2"/>
    <property type="match status" value="1"/>
</dbReference>
<sequence length="296" mass="33278">MIGKVGLAPMAGITNYSFRTICFTFGAEFAYTEMISAESVIRNVKVNELYFPHDDEKEKVAIQIFGSDPFVMAQAAKMLETKGAWIDINAGCPVKKVIRKGAGSALLKDLRKLKKIIEEIKKIVSCKVSVKVRLGFEKNEFDKIYDTVVEAGADMIAVHGRTAKQMYLGKATWNVRNKGYIPFYINGDINSLEDAKKAMEISGAEGVLIGRGAIGNPWIFSNGNPSLAEKLNIILNHLDFLYKEVGNRAVVEFRKFVTGYTKGLKNSREFRAQVMKIEDFEELKDLFRKYFLSLEN</sequence>
<feature type="binding site" evidence="14">
    <location>
        <position position="159"/>
    </location>
    <ligand>
        <name>FMN</name>
        <dbReference type="ChEBI" id="CHEBI:58210"/>
    </ligand>
</feature>
<feature type="binding site" evidence="14">
    <location>
        <begin position="9"/>
        <end position="11"/>
    </location>
    <ligand>
        <name>FMN</name>
        <dbReference type="ChEBI" id="CHEBI:58210"/>
    </ligand>
</feature>
<keyword evidence="5 12" id="KW-0288">FMN</keyword>
<keyword evidence="7" id="KW-0521">NADP</keyword>
<comment type="function">
    <text evidence="2 12">Catalyzes the synthesis of 5,6-dihydrouridine (D), a modified base found in the D-loop of most tRNAs, via the reduction of the C5-C6 double bond in target uridines.</text>
</comment>
<reference evidence="17" key="1">
    <citation type="submission" date="2016-11" db="EMBL/GenBank/DDBJ databases">
        <authorList>
            <person name="Varghese N."/>
            <person name="Submissions S."/>
        </authorList>
    </citation>
    <scope>NUCLEOTIDE SEQUENCE [LARGE SCALE GENOMIC DNA]</scope>
    <source>
        <strain evidence="17">DSM 15807</strain>
    </source>
</reference>
<evidence type="ECO:0000256" key="8">
    <source>
        <dbReference type="ARBA" id="ARBA00022884"/>
    </source>
</evidence>
<protein>
    <recommendedName>
        <fullName evidence="12">tRNA-dihydrouridine synthase</fullName>
        <ecNumber evidence="12">1.3.1.-</ecNumber>
    </recommendedName>
</protein>
<keyword evidence="6 12" id="KW-0819">tRNA processing</keyword>
<evidence type="ECO:0000256" key="14">
    <source>
        <dbReference type="PIRSR" id="PIRSR006621-2"/>
    </source>
</evidence>
<comment type="catalytic activity">
    <reaction evidence="10">
        <text>a 5,6-dihydrouridine in tRNA + NADP(+) = a uridine in tRNA + NADPH + H(+)</text>
        <dbReference type="Rhea" id="RHEA:23624"/>
        <dbReference type="Rhea" id="RHEA-COMP:13339"/>
        <dbReference type="Rhea" id="RHEA-COMP:13887"/>
        <dbReference type="ChEBI" id="CHEBI:15378"/>
        <dbReference type="ChEBI" id="CHEBI:57783"/>
        <dbReference type="ChEBI" id="CHEBI:58349"/>
        <dbReference type="ChEBI" id="CHEBI:65315"/>
        <dbReference type="ChEBI" id="CHEBI:74443"/>
    </reaction>
</comment>
<dbReference type="GO" id="GO:0017150">
    <property type="term" value="F:tRNA dihydrouridine synthase activity"/>
    <property type="evidence" value="ECO:0007669"/>
    <property type="project" value="InterPro"/>
</dbReference>
<keyword evidence="4 12" id="KW-0285">Flavoprotein</keyword>
<keyword evidence="8" id="KW-0694">RNA-binding</keyword>
<dbReference type="InterPro" id="IPR013785">
    <property type="entry name" value="Aldolase_TIM"/>
</dbReference>
<dbReference type="PANTHER" id="PTHR45846">
    <property type="entry name" value="TRNA-DIHYDROURIDINE(47) SYNTHASE [NAD(P)(+)]-LIKE"/>
    <property type="match status" value="1"/>
</dbReference>
<dbReference type="PROSITE" id="PS01136">
    <property type="entry name" value="UPF0034"/>
    <property type="match status" value="1"/>
</dbReference>
<dbReference type="InterPro" id="IPR018517">
    <property type="entry name" value="tRNA_hU_synthase_CS"/>
</dbReference>
<proteinExistence type="inferred from homology"/>
<dbReference type="Pfam" id="PF01207">
    <property type="entry name" value="Dus"/>
    <property type="match status" value="1"/>
</dbReference>
<evidence type="ECO:0000256" key="10">
    <source>
        <dbReference type="ARBA" id="ARBA00048205"/>
    </source>
</evidence>
<dbReference type="GO" id="GO:0050660">
    <property type="term" value="F:flavin adenine dinucleotide binding"/>
    <property type="evidence" value="ECO:0007669"/>
    <property type="project" value="InterPro"/>
</dbReference>
<evidence type="ECO:0000256" key="6">
    <source>
        <dbReference type="ARBA" id="ARBA00022694"/>
    </source>
</evidence>
<accession>A0A1M5TWE6</accession>
<dbReference type="STRING" id="1123380.SAMN02745199_1519"/>
<evidence type="ECO:0000256" key="1">
    <source>
        <dbReference type="ARBA" id="ARBA00001917"/>
    </source>
</evidence>
<dbReference type="InterPro" id="IPR024036">
    <property type="entry name" value="tRNA-dHydroUridine_Synthase_C"/>
</dbReference>
<keyword evidence="9 12" id="KW-0560">Oxidoreductase</keyword>
<gene>
    <name evidence="16" type="ORF">SAMN02745199_1519</name>
</gene>
<evidence type="ECO:0000313" key="16">
    <source>
        <dbReference type="EMBL" id="SHH55122.1"/>
    </source>
</evidence>
<dbReference type="Gene3D" id="3.20.20.70">
    <property type="entry name" value="Aldolase class I"/>
    <property type="match status" value="1"/>
</dbReference>
<keyword evidence="17" id="KW-1185">Reference proteome</keyword>
<dbReference type="GO" id="GO:0000049">
    <property type="term" value="F:tRNA binding"/>
    <property type="evidence" value="ECO:0007669"/>
    <property type="project" value="UniProtKB-KW"/>
</dbReference>
<feature type="binding site" evidence="14">
    <location>
        <position position="131"/>
    </location>
    <ligand>
        <name>FMN</name>
        <dbReference type="ChEBI" id="CHEBI:58210"/>
    </ligand>
</feature>
<organism evidence="16 17">
    <name type="scientific">Thermosipho atlanticus DSM 15807</name>
    <dbReference type="NCBI Taxonomy" id="1123380"/>
    <lineage>
        <taxon>Bacteria</taxon>
        <taxon>Thermotogati</taxon>
        <taxon>Thermotogota</taxon>
        <taxon>Thermotogae</taxon>
        <taxon>Thermotogales</taxon>
        <taxon>Fervidobacteriaceae</taxon>
        <taxon>Thermosipho</taxon>
    </lineage>
</organism>
<dbReference type="InterPro" id="IPR001269">
    <property type="entry name" value="DUS_fam"/>
</dbReference>
<evidence type="ECO:0000313" key="17">
    <source>
        <dbReference type="Proteomes" id="UP000242592"/>
    </source>
</evidence>
<dbReference type="PANTHER" id="PTHR45846:SF1">
    <property type="entry name" value="TRNA-DIHYDROURIDINE(47) SYNTHASE [NAD(P)(+)]-LIKE"/>
    <property type="match status" value="1"/>
</dbReference>
<evidence type="ECO:0000256" key="11">
    <source>
        <dbReference type="ARBA" id="ARBA00048802"/>
    </source>
</evidence>
<evidence type="ECO:0000256" key="12">
    <source>
        <dbReference type="PIRNR" id="PIRNR006621"/>
    </source>
</evidence>
<evidence type="ECO:0000256" key="5">
    <source>
        <dbReference type="ARBA" id="ARBA00022643"/>
    </source>
</evidence>
<keyword evidence="14" id="KW-0547">Nucleotide-binding</keyword>
<comment type="catalytic activity">
    <reaction evidence="11">
        <text>a 5,6-dihydrouridine in tRNA + NAD(+) = a uridine in tRNA + NADH + H(+)</text>
        <dbReference type="Rhea" id="RHEA:54452"/>
        <dbReference type="Rhea" id="RHEA-COMP:13339"/>
        <dbReference type="Rhea" id="RHEA-COMP:13887"/>
        <dbReference type="ChEBI" id="CHEBI:15378"/>
        <dbReference type="ChEBI" id="CHEBI:57540"/>
        <dbReference type="ChEBI" id="CHEBI:57945"/>
        <dbReference type="ChEBI" id="CHEBI:65315"/>
        <dbReference type="ChEBI" id="CHEBI:74443"/>
    </reaction>
</comment>
<dbReference type="AlphaFoldDB" id="A0A1M5TWE6"/>
<feature type="active site" description="Proton donor" evidence="13">
    <location>
        <position position="92"/>
    </location>
</feature>
<evidence type="ECO:0000256" key="2">
    <source>
        <dbReference type="ARBA" id="ARBA00002790"/>
    </source>
</evidence>
<keyword evidence="3" id="KW-0820">tRNA-binding</keyword>
<dbReference type="Proteomes" id="UP000242592">
    <property type="component" value="Unassembled WGS sequence"/>
</dbReference>
<feature type="binding site" evidence="14">
    <location>
        <begin position="210"/>
        <end position="211"/>
    </location>
    <ligand>
        <name>FMN</name>
        <dbReference type="ChEBI" id="CHEBI:58210"/>
    </ligand>
</feature>
<feature type="binding site" evidence="14">
    <location>
        <position position="63"/>
    </location>
    <ligand>
        <name>FMN</name>
        <dbReference type="ChEBI" id="CHEBI:58210"/>
    </ligand>
</feature>
<evidence type="ECO:0000256" key="13">
    <source>
        <dbReference type="PIRSR" id="PIRSR006621-1"/>
    </source>
</evidence>
<name>A0A1M5TWE6_9BACT</name>
<comment type="cofactor">
    <cofactor evidence="1 12 14">
        <name>FMN</name>
        <dbReference type="ChEBI" id="CHEBI:58210"/>
    </cofactor>
</comment>
<feature type="domain" description="DUS-like FMN-binding" evidence="15">
    <location>
        <begin position="7"/>
        <end position="288"/>
    </location>
</feature>
<dbReference type="CDD" id="cd02801">
    <property type="entry name" value="DUS_like_FMN"/>
    <property type="match status" value="1"/>
</dbReference>
<dbReference type="SUPFAM" id="SSF51395">
    <property type="entry name" value="FMN-linked oxidoreductases"/>
    <property type="match status" value="1"/>
</dbReference>
<comment type="similarity">
    <text evidence="12">Belongs to the dus family.</text>
</comment>
<evidence type="ECO:0000256" key="3">
    <source>
        <dbReference type="ARBA" id="ARBA00022555"/>
    </source>
</evidence>
<dbReference type="EC" id="1.3.1.-" evidence="12"/>
<evidence type="ECO:0000256" key="7">
    <source>
        <dbReference type="ARBA" id="ARBA00022857"/>
    </source>
</evidence>
<evidence type="ECO:0000256" key="9">
    <source>
        <dbReference type="ARBA" id="ARBA00023002"/>
    </source>
</evidence>
<evidence type="ECO:0000256" key="4">
    <source>
        <dbReference type="ARBA" id="ARBA00022630"/>
    </source>
</evidence>
<dbReference type="InterPro" id="IPR035587">
    <property type="entry name" value="DUS-like_FMN-bd"/>
</dbReference>
<dbReference type="EMBL" id="FQXN01000006">
    <property type="protein sequence ID" value="SHH55122.1"/>
    <property type="molecule type" value="Genomic_DNA"/>
</dbReference>
<evidence type="ECO:0000259" key="15">
    <source>
        <dbReference type="Pfam" id="PF01207"/>
    </source>
</evidence>